<evidence type="ECO:0000313" key="3">
    <source>
        <dbReference type="Proteomes" id="UP000838686"/>
    </source>
</evidence>
<organism evidence="2 3">
    <name type="scientific">Paenibacillus plantiphilus</name>
    <dbReference type="NCBI Taxonomy" id="2905650"/>
    <lineage>
        <taxon>Bacteria</taxon>
        <taxon>Bacillati</taxon>
        <taxon>Bacillota</taxon>
        <taxon>Bacilli</taxon>
        <taxon>Bacillales</taxon>
        <taxon>Paenibacillaceae</taxon>
        <taxon>Paenibacillus</taxon>
    </lineage>
</organism>
<feature type="signal peptide" evidence="1">
    <location>
        <begin position="1"/>
        <end position="21"/>
    </location>
</feature>
<dbReference type="EMBL" id="CAKMMF010000050">
    <property type="protein sequence ID" value="CAH1225201.1"/>
    <property type="molecule type" value="Genomic_DNA"/>
</dbReference>
<dbReference type="PROSITE" id="PS51257">
    <property type="entry name" value="PROKAR_LIPOPROTEIN"/>
    <property type="match status" value="1"/>
</dbReference>
<comment type="caution">
    <text evidence="2">The sequence shown here is derived from an EMBL/GenBank/DDBJ whole genome shotgun (WGS) entry which is preliminary data.</text>
</comment>
<keyword evidence="1" id="KW-0732">Signal</keyword>
<keyword evidence="3" id="KW-1185">Reference proteome</keyword>
<accession>A0ABM9CX18</accession>
<evidence type="ECO:0008006" key="4">
    <source>
        <dbReference type="Google" id="ProtNLM"/>
    </source>
</evidence>
<name>A0ABM9CX18_9BACL</name>
<dbReference type="RefSeq" id="WP_236347395.1">
    <property type="nucleotide sequence ID" value="NZ_CAKMMF010000050.1"/>
</dbReference>
<evidence type="ECO:0000256" key="1">
    <source>
        <dbReference type="SAM" id="SignalP"/>
    </source>
</evidence>
<protein>
    <recommendedName>
        <fullName evidence="4">DUF4830 domain-containing protein</fullName>
    </recommendedName>
</protein>
<proteinExistence type="predicted"/>
<evidence type="ECO:0000313" key="2">
    <source>
        <dbReference type="EMBL" id="CAH1225201.1"/>
    </source>
</evidence>
<dbReference type="Proteomes" id="UP000838686">
    <property type="component" value="Unassembled WGS sequence"/>
</dbReference>
<gene>
    <name evidence="2" type="ORF">PAECIP111893_05233</name>
</gene>
<reference evidence="2" key="1">
    <citation type="submission" date="2022-01" db="EMBL/GenBank/DDBJ databases">
        <authorList>
            <person name="Criscuolo A."/>
        </authorList>
    </citation>
    <scope>NUCLEOTIDE SEQUENCE</scope>
    <source>
        <strain evidence="2">CIP111893</strain>
    </source>
</reference>
<sequence>MKLQVQLFVLSVLILLTGCLADTATSIQVDDKTLAKQYVKEKYGYTIIADKEPVRTFIMDKKLLNETQYQQLWSVQEKEPDAFIGKEIATYTFTVDNHPLEKQYGLDINVCVMVVEGEAIGGYSFPDTDELLFGGVNPIDGREFEEVKGLTFLEWREQWKKKYGK</sequence>
<feature type="chain" id="PRO_5045314894" description="DUF4830 domain-containing protein" evidence="1">
    <location>
        <begin position="22"/>
        <end position="165"/>
    </location>
</feature>